<dbReference type="InterPro" id="IPR050707">
    <property type="entry name" value="HTH_MetabolicPath_Reg"/>
</dbReference>
<evidence type="ECO:0000313" key="10">
    <source>
        <dbReference type="Proteomes" id="UP000515947"/>
    </source>
</evidence>
<dbReference type="Gene3D" id="3.30.450.40">
    <property type="match status" value="1"/>
</dbReference>
<dbReference type="AlphaFoldDB" id="A0A7G9REQ5"/>
<dbReference type="GO" id="GO:0006071">
    <property type="term" value="P:glycerol metabolic process"/>
    <property type="evidence" value="ECO:0007669"/>
    <property type="project" value="UniProtKB-KW"/>
</dbReference>
<dbReference type="InterPro" id="IPR014757">
    <property type="entry name" value="Tscrpt_reg_IclR_C"/>
</dbReference>
<keyword evidence="10" id="KW-1185">Reference proteome</keyword>
<dbReference type="InterPro" id="IPR036388">
    <property type="entry name" value="WH-like_DNA-bd_sf"/>
</dbReference>
<dbReference type="PANTHER" id="PTHR30136:SF24">
    <property type="entry name" value="HTH-TYPE TRANSCRIPTIONAL REPRESSOR ALLR"/>
    <property type="match status" value="1"/>
</dbReference>
<sequence>MSARVQSVERAAAILQVLADEHGPVSLAHLSAALGLAKATVHGLVQTLREVGFVDQDPVTGLYAVGAELLHLGATPLDRNELRARALNWTDALAGHTGESALVARLEDGEVMIAHHVFRPDTSQQSLQTGSSRPLHATALGKVLLAHDPRASRTLAGRQLESHTYRTVTDPGRLHRELADVRDLGWAASVEEWRPGHAGLAAPVRDRSGFVIGAVGIEGRADALCDGHLRPRATLVKHVMDAGRWISRELGHGRHG</sequence>
<evidence type="ECO:0000256" key="4">
    <source>
        <dbReference type="ARBA" id="ARBA00023163"/>
    </source>
</evidence>
<dbReference type="Proteomes" id="UP000515947">
    <property type="component" value="Chromosome"/>
</dbReference>
<evidence type="ECO:0000256" key="6">
    <source>
        <dbReference type="ARBA" id="ARBA00070406"/>
    </source>
</evidence>
<dbReference type="PROSITE" id="PS51077">
    <property type="entry name" value="HTH_ICLR"/>
    <property type="match status" value="1"/>
</dbReference>
<dbReference type="GO" id="GO:0045892">
    <property type="term" value="P:negative regulation of DNA-templated transcription"/>
    <property type="evidence" value="ECO:0007669"/>
    <property type="project" value="TreeGrafter"/>
</dbReference>
<gene>
    <name evidence="9" type="ORF">H9L09_06805</name>
</gene>
<dbReference type="RefSeq" id="WP_187579921.1">
    <property type="nucleotide sequence ID" value="NZ_CP060713.1"/>
</dbReference>
<dbReference type="FunFam" id="1.10.10.10:FF:000056">
    <property type="entry name" value="IclR family transcriptional regulator"/>
    <property type="match status" value="1"/>
</dbReference>
<evidence type="ECO:0000313" key="9">
    <source>
        <dbReference type="EMBL" id="QNN54080.1"/>
    </source>
</evidence>
<evidence type="ECO:0000259" key="8">
    <source>
        <dbReference type="PROSITE" id="PS51078"/>
    </source>
</evidence>
<dbReference type="InterPro" id="IPR029016">
    <property type="entry name" value="GAF-like_dom_sf"/>
</dbReference>
<dbReference type="Gene3D" id="1.10.10.10">
    <property type="entry name" value="Winged helix-like DNA-binding domain superfamily/Winged helix DNA-binding domain"/>
    <property type="match status" value="1"/>
</dbReference>
<feature type="domain" description="IclR-ED" evidence="8">
    <location>
        <begin position="68"/>
        <end position="252"/>
    </location>
</feature>
<dbReference type="InterPro" id="IPR036390">
    <property type="entry name" value="WH_DNA-bd_sf"/>
</dbReference>
<feature type="domain" description="HTH iclR-type" evidence="7">
    <location>
        <begin position="5"/>
        <end position="67"/>
    </location>
</feature>
<name>A0A7G9REQ5_9ACTN</name>
<dbReference type="PANTHER" id="PTHR30136">
    <property type="entry name" value="HELIX-TURN-HELIX TRANSCRIPTIONAL REGULATOR, ICLR FAMILY"/>
    <property type="match status" value="1"/>
</dbReference>
<evidence type="ECO:0000256" key="1">
    <source>
        <dbReference type="ARBA" id="ARBA00022798"/>
    </source>
</evidence>
<dbReference type="GO" id="GO:0003700">
    <property type="term" value="F:DNA-binding transcription factor activity"/>
    <property type="evidence" value="ECO:0007669"/>
    <property type="project" value="TreeGrafter"/>
</dbReference>
<keyword evidence="2" id="KW-0805">Transcription regulation</keyword>
<proteinExistence type="predicted"/>
<dbReference type="InterPro" id="IPR005471">
    <property type="entry name" value="Tscrpt_reg_IclR_N"/>
</dbReference>
<accession>A0A7G9REQ5</accession>
<dbReference type="Pfam" id="PF09339">
    <property type="entry name" value="HTH_IclR"/>
    <property type="match status" value="1"/>
</dbReference>
<dbReference type="SUPFAM" id="SSF55781">
    <property type="entry name" value="GAF domain-like"/>
    <property type="match status" value="1"/>
</dbReference>
<evidence type="ECO:0000256" key="5">
    <source>
        <dbReference type="ARBA" id="ARBA00058938"/>
    </source>
</evidence>
<dbReference type="Pfam" id="PF01614">
    <property type="entry name" value="IclR_C"/>
    <property type="match status" value="1"/>
</dbReference>
<reference evidence="9 10" key="1">
    <citation type="submission" date="2020-08" db="EMBL/GenBank/DDBJ databases">
        <title>Genome sequence of Nocardioides mesophilus KACC 16243T.</title>
        <authorList>
            <person name="Hyun D.-W."/>
            <person name="Bae J.-W."/>
        </authorList>
    </citation>
    <scope>NUCLEOTIDE SEQUENCE [LARGE SCALE GENOMIC DNA]</scope>
    <source>
        <strain evidence="9 10">KACC 16243</strain>
    </source>
</reference>
<evidence type="ECO:0000256" key="3">
    <source>
        <dbReference type="ARBA" id="ARBA00023125"/>
    </source>
</evidence>
<evidence type="ECO:0000256" key="2">
    <source>
        <dbReference type="ARBA" id="ARBA00023015"/>
    </source>
</evidence>
<evidence type="ECO:0000259" key="7">
    <source>
        <dbReference type="PROSITE" id="PS51077"/>
    </source>
</evidence>
<dbReference type="KEGG" id="nmes:H9L09_06805"/>
<organism evidence="9 10">
    <name type="scientific">Nocardioides mesophilus</name>
    <dbReference type="NCBI Taxonomy" id="433659"/>
    <lineage>
        <taxon>Bacteria</taxon>
        <taxon>Bacillati</taxon>
        <taxon>Actinomycetota</taxon>
        <taxon>Actinomycetes</taxon>
        <taxon>Propionibacteriales</taxon>
        <taxon>Nocardioidaceae</taxon>
        <taxon>Nocardioides</taxon>
    </lineage>
</organism>
<dbReference type="EMBL" id="CP060713">
    <property type="protein sequence ID" value="QNN54080.1"/>
    <property type="molecule type" value="Genomic_DNA"/>
</dbReference>
<dbReference type="SMART" id="SM00346">
    <property type="entry name" value="HTH_ICLR"/>
    <property type="match status" value="1"/>
</dbReference>
<protein>
    <recommendedName>
        <fullName evidence="6">Glycerol operon regulatory protein</fullName>
    </recommendedName>
</protein>
<dbReference type="SUPFAM" id="SSF46785">
    <property type="entry name" value="Winged helix' DNA-binding domain"/>
    <property type="match status" value="1"/>
</dbReference>
<keyword evidence="1" id="KW-0319">Glycerol metabolism</keyword>
<keyword evidence="3" id="KW-0238">DNA-binding</keyword>
<dbReference type="GO" id="GO:0003677">
    <property type="term" value="F:DNA binding"/>
    <property type="evidence" value="ECO:0007669"/>
    <property type="project" value="UniProtKB-KW"/>
</dbReference>
<keyword evidence="4" id="KW-0804">Transcription</keyword>
<dbReference type="PROSITE" id="PS51078">
    <property type="entry name" value="ICLR_ED"/>
    <property type="match status" value="1"/>
</dbReference>
<comment type="function">
    <text evidence="5">May be an activator protein for the gylABX operon.</text>
</comment>